<evidence type="ECO:0000313" key="2">
    <source>
        <dbReference type="Proteomes" id="UP000092743"/>
    </source>
</evidence>
<evidence type="ECO:0000313" key="1">
    <source>
        <dbReference type="EMBL" id="ANS51852.1"/>
    </source>
</evidence>
<organism evidence="1 2">
    <name type="scientific">Bacillus thuringiensis</name>
    <dbReference type="NCBI Taxonomy" id="1428"/>
    <lineage>
        <taxon>Bacteria</taxon>
        <taxon>Bacillati</taxon>
        <taxon>Bacillota</taxon>
        <taxon>Bacilli</taxon>
        <taxon>Bacillales</taxon>
        <taxon>Bacillaceae</taxon>
        <taxon>Bacillus</taxon>
        <taxon>Bacillus cereus group</taxon>
    </lineage>
</organism>
<dbReference type="AlphaFoldDB" id="A0A9W3SIP7"/>
<dbReference type="Proteomes" id="UP000092743">
    <property type="component" value="Plasmid p142098"/>
</dbReference>
<keyword evidence="1" id="KW-0614">Plasmid</keyword>
<dbReference type="EMBL" id="CP015352">
    <property type="protein sequence ID" value="ANS51852.1"/>
    <property type="molecule type" value="Genomic_DNA"/>
</dbReference>
<geneLocation type="plasmid" evidence="1 2">
    <name>p142098</name>
</geneLocation>
<gene>
    <name evidence="1" type="ORF">BT246_65600</name>
</gene>
<reference evidence="1 2" key="1">
    <citation type="submission" date="2016-04" db="EMBL/GenBank/DDBJ databases">
        <title>High quality genome of the nematocidal Bacillus thuringiensis MYBT18246.</title>
        <authorList>
            <person name="Hollensteiner J."/>
            <person name="Poehlein A."/>
            <person name="Sproeer C."/>
            <person name="Bunk B."/>
            <person name="Rosenstiel P."/>
            <person name="Schulenburg H."/>
            <person name="Liesegang H."/>
        </authorList>
    </citation>
    <scope>NUCLEOTIDE SEQUENCE [LARGE SCALE GENOMIC DNA]</scope>
    <source>
        <strain evidence="1 2">MYBT18246</strain>
        <plasmid evidence="1 2">p142098</plasmid>
    </source>
</reference>
<name>A0A9W3SIP7_BACTU</name>
<dbReference type="RefSeq" id="WP_065486404.1">
    <property type="nucleotide sequence ID" value="NZ_CP015352.1"/>
</dbReference>
<protein>
    <submittedName>
        <fullName evidence="1">Uncharacterized protein</fullName>
    </submittedName>
</protein>
<accession>A0A9W3SIP7</accession>
<sequence>MLIKAYIKKHMFHLPTQNNEQLEKQVEQELNIKIDKSQIFKLYPLTKIEDNENILVENQCTNIFLLNLLLLVLNRNKKGIIAQEYYNNGFIISNLEKETNLKLENIPFDDLEKDIMEYINPSCDKENMSKSKIESNDKTESKKDSIFENVEFNLNWLSRAQKELNHTQEKLKQKEVKSKKN</sequence>
<proteinExistence type="predicted"/>